<accession>A0A840L2D9</accession>
<organism evidence="4 5">
    <name type="scientific">Roseateles oligotrophus</name>
    <dbReference type="NCBI Taxonomy" id="1769250"/>
    <lineage>
        <taxon>Bacteria</taxon>
        <taxon>Pseudomonadati</taxon>
        <taxon>Pseudomonadota</taxon>
        <taxon>Betaproteobacteria</taxon>
        <taxon>Burkholderiales</taxon>
        <taxon>Sphaerotilaceae</taxon>
        <taxon>Roseateles</taxon>
    </lineage>
</organism>
<evidence type="ECO:0000256" key="2">
    <source>
        <dbReference type="ARBA" id="ARBA00022801"/>
    </source>
</evidence>
<dbReference type="InterPro" id="IPR003736">
    <property type="entry name" value="PAAI_dom"/>
</dbReference>
<dbReference type="InterPro" id="IPR029069">
    <property type="entry name" value="HotDog_dom_sf"/>
</dbReference>
<dbReference type="NCBIfam" id="TIGR02286">
    <property type="entry name" value="PaaD"/>
    <property type="match status" value="1"/>
</dbReference>
<gene>
    <name evidence="4" type="ORF">HNP55_000496</name>
</gene>
<protein>
    <submittedName>
        <fullName evidence="4">Acyl-CoA thioesterase</fullName>
        <ecNumber evidence="4">3.1.2.-</ecNumber>
    </submittedName>
</protein>
<comment type="similarity">
    <text evidence="1">Belongs to the thioesterase PaaI family.</text>
</comment>
<dbReference type="SUPFAM" id="SSF54637">
    <property type="entry name" value="Thioesterase/thiol ester dehydrase-isomerase"/>
    <property type="match status" value="1"/>
</dbReference>
<reference evidence="4 5" key="1">
    <citation type="submission" date="2020-08" db="EMBL/GenBank/DDBJ databases">
        <title>Functional genomics of gut bacteria from endangered species of beetles.</title>
        <authorList>
            <person name="Carlos-Shanley C."/>
        </authorList>
    </citation>
    <scope>NUCLEOTIDE SEQUENCE [LARGE SCALE GENOMIC DNA]</scope>
    <source>
        <strain evidence="4 5">S00239</strain>
    </source>
</reference>
<evidence type="ECO:0000313" key="4">
    <source>
        <dbReference type="EMBL" id="MBB4842001.1"/>
    </source>
</evidence>
<sequence length="154" mass="16145">MNAQEIAEAVRDGMFANDRASKGLGMEILAIAPGSATLAMTVTEPMLNGFDICHGGFITTLADSAFAFACNSYNELTVASGFAIDIVAPSRLGDRLKAVAHEVSLAGRTGVYDITITNQVDELVAVFRGKSYRIKGKPVVLLPLPAAETADPAV</sequence>
<keyword evidence="5" id="KW-1185">Reference proteome</keyword>
<evidence type="ECO:0000256" key="1">
    <source>
        <dbReference type="ARBA" id="ARBA00008324"/>
    </source>
</evidence>
<proteinExistence type="inferred from homology"/>
<dbReference type="GO" id="GO:0016289">
    <property type="term" value="F:acyl-CoA hydrolase activity"/>
    <property type="evidence" value="ECO:0007669"/>
    <property type="project" value="TreeGrafter"/>
</dbReference>
<dbReference type="InterPro" id="IPR011973">
    <property type="entry name" value="PaaD"/>
</dbReference>
<dbReference type="InterPro" id="IPR006683">
    <property type="entry name" value="Thioestr_dom"/>
</dbReference>
<comment type="caution">
    <text evidence="4">The sequence shown here is derived from an EMBL/GenBank/DDBJ whole genome shotgun (WGS) entry which is preliminary data.</text>
</comment>
<keyword evidence="2 4" id="KW-0378">Hydrolase</keyword>
<dbReference type="EC" id="3.1.2.-" evidence="4"/>
<dbReference type="FunFam" id="3.10.129.10:FF:000022">
    <property type="entry name" value="Phenylacetic acid degradation protein"/>
    <property type="match status" value="1"/>
</dbReference>
<feature type="domain" description="Thioesterase" evidence="3">
    <location>
        <begin position="52"/>
        <end position="124"/>
    </location>
</feature>
<dbReference type="Pfam" id="PF03061">
    <property type="entry name" value="4HBT"/>
    <property type="match status" value="1"/>
</dbReference>
<dbReference type="PANTHER" id="PTHR42856">
    <property type="entry name" value="ACYL-COENZYME A THIOESTERASE PAAI"/>
    <property type="match status" value="1"/>
</dbReference>
<dbReference type="RefSeq" id="WP_184295841.1">
    <property type="nucleotide sequence ID" value="NZ_JACHLP010000001.1"/>
</dbReference>
<dbReference type="PANTHER" id="PTHR42856:SF1">
    <property type="entry name" value="ACYL-COENZYME A THIOESTERASE PAAI"/>
    <property type="match status" value="1"/>
</dbReference>
<dbReference type="Gene3D" id="3.10.129.10">
    <property type="entry name" value="Hotdog Thioesterase"/>
    <property type="match status" value="1"/>
</dbReference>
<evidence type="ECO:0000259" key="3">
    <source>
        <dbReference type="Pfam" id="PF03061"/>
    </source>
</evidence>
<dbReference type="NCBIfam" id="TIGR00369">
    <property type="entry name" value="unchar_dom_1"/>
    <property type="match status" value="1"/>
</dbReference>
<dbReference type="InterPro" id="IPR052723">
    <property type="entry name" value="Acyl-CoA_thioesterase_PaaI"/>
</dbReference>
<dbReference type="Proteomes" id="UP000562027">
    <property type="component" value="Unassembled WGS sequence"/>
</dbReference>
<name>A0A840L2D9_9BURK</name>
<dbReference type="AlphaFoldDB" id="A0A840L2D9"/>
<evidence type="ECO:0000313" key="5">
    <source>
        <dbReference type="Proteomes" id="UP000562027"/>
    </source>
</evidence>
<dbReference type="EMBL" id="JACHLP010000001">
    <property type="protein sequence ID" value="MBB4842001.1"/>
    <property type="molecule type" value="Genomic_DNA"/>
</dbReference>
<dbReference type="CDD" id="cd03443">
    <property type="entry name" value="PaaI_thioesterase"/>
    <property type="match status" value="1"/>
</dbReference>